<evidence type="ECO:0000313" key="2">
    <source>
        <dbReference type="Proteomes" id="UP000295198"/>
    </source>
</evidence>
<sequence>MPHPPAPWRLHGDMWLSLFRVRRVSTHRDGLYGAAWVRYREPSSLTYHELLVARLADVPQRRVPVTITITEIWVDSPDSLEGGRALWAIPKDLADFGLDSSASGPVRRTSWHAGLDNRPIAGARFTDVSALAPPVPFRFRTHQTHDERTGGPTGTLVEARVAGRGRALPARSHWEFAPNGPLAHLAGARPVASFTITDFALTFG</sequence>
<dbReference type="Proteomes" id="UP000295198">
    <property type="component" value="Unassembled WGS sequence"/>
</dbReference>
<reference evidence="1 2" key="1">
    <citation type="submission" date="2019-01" db="EMBL/GenBank/DDBJ databases">
        <title>Nocardioides guangzhouensis sp. nov., an actinobacterium isolated from soil.</title>
        <authorList>
            <person name="Fu Y."/>
            <person name="Cai Y."/>
            <person name="Lin Z."/>
            <person name="Chen P."/>
        </authorList>
    </citation>
    <scope>NUCLEOTIDE SEQUENCE [LARGE SCALE GENOMIC DNA]</scope>
    <source>
        <strain evidence="1 2">130</strain>
    </source>
</reference>
<evidence type="ECO:0000313" key="1">
    <source>
        <dbReference type="EMBL" id="RYP86412.1"/>
    </source>
</evidence>
<comment type="caution">
    <text evidence="1">The sequence shown here is derived from an EMBL/GenBank/DDBJ whole genome shotgun (WGS) entry which is preliminary data.</text>
</comment>
<name>A0A4Q4ZEA9_9ACTN</name>
<proteinExistence type="predicted"/>
<dbReference type="SUPFAM" id="SSF160104">
    <property type="entry name" value="Acetoacetate decarboxylase-like"/>
    <property type="match status" value="1"/>
</dbReference>
<dbReference type="PANTHER" id="PTHR40518">
    <property type="entry name" value="ACETOACETATE DECARBOXYLASE"/>
    <property type="match status" value="1"/>
</dbReference>
<dbReference type="EMBL" id="SDKM01000011">
    <property type="protein sequence ID" value="RYP86412.1"/>
    <property type="molecule type" value="Genomic_DNA"/>
</dbReference>
<dbReference type="OrthoDB" id="834556at2"/>
<gene>
    <name evidence="1" type="ORF">EKO23_08880</name>
</gene>
<protein>
    <submittedName>
        <fullName evidence="1">Acetoacetate decarboxylase</fullName>
    </submittedName>
</protein>
<dbReference type="Gene3D" id="2.40.400.10">
    <property type="entry name" value="Acetoacetate decarboxylase-like"/>
    <property type="match status" value="1"/>
</dbReference>
<dbReference type="AlphaFoldDB" id="A0A4Q4ZEA9"/>
<dbReference type="RefSeq" id="WP_134716348.1">
    <property type="nucleotide sequence ID" value="NZ_SDKM01000011.1"/>
</dbReference>
<organism evidence="1 2">
    <name type="scientific">Nocardioides guangzhouensis</name>
    <dbReference type="NCBI Taxonomy" id="2497878"/>
    <lineage>
        <taxon>Bacteria</taxon>
        <taxon>Bacillati</taxon>
        <taxon>Actinomycetota</taxon>
        <taxon>Actinomycetes</taxon>
        <taxon>Propionibacteriales</taxon>
        <taxon>Nocardioidaceae</taxon>
        <taxon>Nocardioides</taxon>
    </lineage>
</organism>
<accession>A0A4Q4ZEA9</accession>
<dbReference type="PANTHER" id="PTHR40518:SF1">
    <property type="entry name" value="ACETOACETATE DECARBOXYLASE"/>
    <property type="match status" value="1"/>
</dbReference>
<keyword evidence="2" id="KW-1185">Reference proteome</keyword>
<dbReference type="InterPro" id="IPR023375">
    <property type="entry name" value="ADC_dom_sf"/>
</dbReference>